<proteinExistence type="predicted"/>
<dbReference type="EMBL" id="JAICBX010000002">
    <property type="protein sequence ID" value="MBW8638440.1"/>
    <property type="molecule type" value="Genomic_DNA"/>
</dbReference>
<name>A0AAE2ZPF7_9HYPH</name>
<dbReference type="NCBIfam" id="NF037995">
    <property type="entry name" value="TRAP_S1"/>
    <property type="match status" value="1"/>
</dbReference>
<keyword evidence="1" id="KW-0732">Signal</keyword>
<dbReference type="GO" id="GO:0055085">
    <property type="term" value="P:transmembrane transport"/>
    <property type="evidence" value="ECO:0007669"/>
    <property type="project" value="InterPro"/>
</dbReference>
<evidence type="ECO:0000313" key="2">
    <source>
        <dbReference type="EMBL" id="MBW8638440.1"/>
    </source>
</evidence>
<dbReference type="PANTHER" id="PTHR33376">
    <property type="match status" value="1"/>
</dbReference>
<protein>
    <submittedName>
        <fullName evidence="2">TRAP transporter substrate-binding protein</fullName>
    </submittedName>
</protein>
<accession>A0AAE2ZPF7</accession>
<organism evidence="2 3">
    <name type="scientific">Flavimaribacter sediminis</name>
    <dbReference type="NCBI Taxonomy" id="2865987"/>
    <lineage>
        <taxon>Bacteria</taxon>
        <taxon>Pseudomonadati</taxon>
        <taxon>Pseudomonadota</taxon>
        <taxon>Alphaproteobacteria</taxon>
        <taxon>Hyphomicrobiales</taxon>
        <taxon>Rhizobiaceae</taxon>
        <taxon>Flavimaribacter</taxon>
    </lineage>
</organism>
<evidence type="ECO:0000256" key="1">
    <source>
        <dbReference type="ARBA" id="ARBA00022729"/>
    </source>
</evidence>
<comment type="caution">
    <text evidence="2">The sequence shown here is derived from an EMBL/GenBank/DDBJ whole genome shotgun (WGS) entry which is preliminary data.</text>
</comment>
<dbReference type="PROSITE" id="PS51318">
    <property type="entry name" value="TAT"/>
    <property type="match status" value="1"/>
</dbReference>
<dbReference type="Pfam" id="PF03480">
    <property type="entry name" value="DctP"/>
    <property type="match status" value="1"/>
</dbReference>
<dbReference type="InterPro" id="IPR018389">
    <property type="entry name" value="DctP_fam"/>
</dbReference>
<dbReference type="Proteomes" id="UP001196509">
    <property type="component" value="Unassembled WGS sequence"/>
</dbReference>
<dbReference type="InterPro" id="IPR038404">
    <property type="entry name" value="TRAP_DctP_sf"/>
</dbReference>
<dbReference type="InterPro" id="IPR006311">
    <property type="entry name" value="TAT_signal"/>
</dbReference>
<dbReference type="RefSeq" id="WP_220229061.1">
    <property type="nucleotide sequence ID" value="NZ_JAICBX010000002.1"/>
</dbReference>
<dbReference type="PANTHER" id="PTHR33376:SF15">
    <property type="entry name" value="BLL6794 PROTEIN"/>
    <property type="match status" value="1"/>
</dbReference>
<dbReference type="Gene3D" id="3.40.190.170">
    <property type="entry name" value="Bacterial extracellular solute-binding protein, family 7"/>
    <property type="match status" value="1"/>
</dbReference>
<reference evidence="2" key="1">
    <citation type="submission" date="2021-08" db="EMBL/GenBank/DDBJ databases">
        <title>Hoeflea bacterium WL0058 sp. nov., isolated from the sediment.</title>
        <authorList>
            <person name="Wang L."/>
            <person name="Zhang D."/>
        </authorList>
    </citation>
    <scope>NUCLEOTIDE SEQUENCE</scope>
    <source>
        <strain evidence="2">WL0058</strain>
    </source>
</reference>
<sequence>MTKLSRRNFISGVAAGGAFIVLSPSKGFAQSHVLRFSTFLPSMHPMVTGLFQPLAAEIAEATGGEVTMEFAAASLAPPPRQFDMVHDGLASTSFTTHSYTPGRFPLTGIAELPFLGNKATAMSQAYWEVHQDYLAKANEHSGFKLMALSTHGPGALWTNKGPITSLDDLSGLRVIVPGGLGADIAAAIGVDSVEAPAPQWYELLSRGTADGAMFSVDAPMKFKLEEFLPHYTRVPNGLFNNSFAIFMGQRDWDAMGEGNQAKVEPLLGEALSIRMGEIWDKGDSIAMSRFEEQGITMTDAEGDFLESIKSAVAPVEDNWVAVAKEKGVDGAAALAAFRERAAELEAKMAG</sequence>
<keyword evidence="3" id="KW-1185">Reference proteome</keyword>
<evidence type="ECO:0000313" key="3">
    <source>
        <dbReference type="Proteomes" id="UP001196509"/>
    </source>
</evidence>
<gene>
    <name evidence="2" type="ORF">K1W69_14680</name>
</gene>
<dbReference type="AlphaFoldDB" id="A0AAE2ZPF7"/>
<dbReference type="CDD" id="cd13665">
    <property type="entry name" value="PBP2_TRAP_Dctp3_4"/>
    <property type="match status" value="1"/>
</dbReference>
<dbReference type="SUPFAM" id="SSF53850">
    <property type="entry name" value="Periplasmic binding protein-like II"/>
    <property type="match status" value="1"/>
</dbReference>